<dbReference type="AlphaFoldDB" id="A0A8S1ECS3"/>
<dbReference type="GO" id="GO:0015149">
    <property type="term" value="F:hexose transmembrane transporter activity"/>
    <property type="evidence" value="ECO:0007669"/>
    <property type="project" value="TreeGrafter"/>
</dbReference>
<dbReference type="OrthoDB" id="4540492at2759"/>
<dbReference type="Proteomes" id="UP000494206">
    <property type="component" value="Unassembled WGS sequence"/>
</dbReference>
<dbReference type="SUPFAM" id="SSF103473">
    <property type="entry name" value="MFS general substrate transporter"/>
    <property type="match status" value="1"/>
</dbReference>
<feature type="transmembrane region" description="Helical" evidence="5">
    <location>
        <begin position="305"/>
        <end position="324"/>
    </location>
</feature>
<evidence type="ECO:0000313" key="8">
    <source>
        <dbReference type="EMBL" id="CAB3399778.1"/>
    </source>
</evidence>
<keyword evidence="4 5" id="KW-0472">Membrane</keyword>
<feature type="domain" description="Major facilitator superfamily (MFS) profile" evidence="7">
    <location>
        <begin position="12"/>
        <end position="453"/>
    </location>
</feature>
<feature type="transmembrane region" description="Helical" evidence="5">
    <location>
        <begin position="89"/>
        <end position="110"/>
    </location>
</feature>
<organism evidence="8 9">
    <name type="scientific">Caenorhabditis bovis</name>
    <dbReference type="NCBI Taxonomy" id="2654633"/>
    <lineage>
        <taxon>Eukaryota</taxon>
        <taxon>Metazoa</taxon>
        <taxon>Ecdysozoa</taxon>
        <taxon>Nematoda</taxon>
        <taxon>Chromadorea</taxon>
        <taxon>Rhabditida</taxon>
        <taxon>Rhabditina</taxon>
        <taxon>Rhabditomorpha</taxon>
        <taxon>Rhabditoidea</taxon>
        <taxon>Rhabditidae</taxon>
        <taxon>Peloderinae</taxon>
        <taxon>Caenorhabditis</taxon>
    </lineage>
</organism>
<dbReference type="InterPro" id="IPR036259">
    <property type="entry name" value="MFS_trans_sf"/>
</dbReference>
<feature type="transmembrane region" description="Helical" evidence="5">
    <location>
        <begin position="398"/>
        <end position="422"/>
    </location>
</feature>
<dbReference type="InterPro" id="IPR045263">
    <property type="entry name" value="GLUT"/>
</dbReference>
<dbReference type="Gene3D" id="1.20.1250.20">
    <property type="entry name" value="MFS general substrate transporter like domains"/>
    <property type="match status" value="1"/>
</dbReference>
<feature type="chain" id="PRO_5035836999" description="Major facilitator superfamily (MFS) profile domain-containing protein" evidence="6">
    <location>
        <begin position="29"/>
        <end position="484"/>
    </location>
</feature>
<evidence type="ECO:0000256" key="1">
    <source>
        <dbReference type="ARBA" id="ARBA00004141"/>
    </source>
</evidence>
<keyword evidence="6" id="KW-0732">Signal</keyword>
<feature type="transmembrane region" description="Helical" evidence="5">
    <location>
        <begin position="151"/>
        <end position="173"/>
    </location>
</feature>
<dbReference type="GO" id="GO:0016020">
    <property type="term" value="C:membrane"/>
    <property type="evidence" value="ECO:0007669"/>
    <property type="project" value="UniProtKB-SubCell"/>
</dbReference>
<feature type="transmembrane region" description="Helical" evidence="5">
    <location>
        <begin position="360"/>
        <end position="386"/>
    </location>
</feature>
<keyword evidence="2 5" id="KW-0812">Transmembrane</keyword>
<dbReference type="InterPro" id="IPR005828">
    <property type="entry name" value="MFS_sugar_transport-like"/>
</dbReference>
<dbReference type="EMBL" id="CADEPM010000002">
    <property type="protein sequence ID" value="CAB3399778.1"/>
    <property type="molecule type" value="Genomic_DNA"/>
</dbReference>
<gene>
    <name evidence="8" type="ORF">CBOVIS_LOCUS2847</name>
</gene>
<feature type="transmembrane region" description="Helical" evidence="5">
    <location>
        <begin position="58"/>
        <end position="82"/>
    </location>
</feature>
<keyword evidence="3 5" id="KW-1133">Transmembrane helix</keyword>
<feature type="transmembrane region" description="Helical" evidence="5">
    <location>
        <begin position="267"/>
        <end position="285"/>
    </location>
</feature>
<feature type="transmembrane region" description="Helical" evidence="5">
    <location>
        <begin position="179"/>
        <end position="200"/>
    </location>
</feature>
<dbReference type="PROSITE" id="PS00216">
    <property type="entry name" value="SUGAR_TRANSPORT_1"/>
    <property type="match status" value="1"/>
</dbReference>
<protein>
    <recommendedName>
        <fullName evidence="7">Major facilitator superfamily (MFS) profile domain-containing protein</fullName>
    </recommendedName>
</protein>
<dbReference type="PANTHER" id="PTHR23503">
    <property type="entry name" value="SOLUTE CARRIER FAMILY 2"/>
    <property type="match status" value="1"/>
</dbReference>
<dbReference type="Pfam" id="PF00083">
    <property type="entry name" value="Sugar_tr"/>
    <property type="match status" value="1"/>
</dbReference>
<evidence type="ECO:0000256" key="3">
    <source>
        <dbReference type="ARBA" id="ARBA00022989"/>
    </source>
</evidence>
<feature type="transmembrane region" description="Helical" evidence="5">
    <location>
        <begin position="428"/>
        <end position="449"/>
    </location>
</feature>
<evidence type="ECO:0000256" key="6">
    <source>
        <dbReference type="SAM" id="SignalP"/>
    </source>
</evidence>
<dbReference type="InterPro" id="IPR020846">
    <property type="entry name" value="MFS_dom"/>
</dbReference>
<sequence length="484" mass="53626">MAKIDLRLLAMSMLLAMTSIFQMGYTNAYPNTAIGTFRKFLNSSHSTENDMSNAEFEWIWSALLAVYFVGFASGSVLSAGIADRIGRKWTLFLGNIGGLLSTVIALMGVIHSSIICFGISRLIMSSSAAISMNGMILLFQESAPNHMKGLVSFNAEMAFVATNLIGGICGMKAVLGTNLVKLISVSMIPSTLAAVLSFFLRESPKYLYIRKNDGEDAGKSLKFYQNIRDEDIRNKALNELELERIELRTRHNETIFDIISVQHYRRGFLLGFCTMQLTISVWPVLFYSTDFLLDVKFSYDVAEGVSSLMLFLSTLSTIAGMVVVERFSRKWLLIICAIVNVCALSMFSLSAIGSVYYPEVSIGCILALILHGISYSIALRPIAWFITSELVPISCRAAAQCLVLATNHFVALIVTFLTFPLYKLIGPSVIILFFVLPGAICILLLIIYLPETKDRHINDVVDELKHSNIPIKPDENCEMTPTEL</sequence>
<keyword evidence="9" id="KW-1185">Reference proteome</keyword>
<evidence type="ECO:0000313" key="9">
    <source>
        <dbReference type="Proteomes" id="UP000494206"/>
    </source>
</evidence>
<name>A0A8S1ECS3_9PELO</name>
<evidence type="ECO:0000256" key="4">
    <source>
        <dbReference type="ARBA" id="ARBA00023136"/>
    </source>
</evidence>
<dbReference type="PROSITE" id="PS50850">
    <property type="entry name" value="MFS"/>
    <property type="match status" value="1"/>
</dbReference>
<comment type="subcellular location">
    <subcellularLocation>
        <location evidence="1">Membrane</location>
        <topology evidence="1">Multi-pass membrane protein</topology>
    </subcellularLocation>
</comment>
<evidence type="ECO:0000259" key="7">
    <source>
        <dbReference type="PROSITE" id="PS50850"/>
    </source>
</evidence>
<accession>A0A8S1ECS3</accession>
<evidence type="ECO:0000256" key="5">
    <source>
        <dbReference type="SAM" id="Phobius"/>
    </source>
</evidence>
<comment type="caution">
    <text evidence="8">The sequence shown here is derived from an EMBL/GenBank/DDBJ whole genome shotgun (WGS) entry which is preliminary data.</text>
</comment>
<proteinExistence type="predicted"/>
<evidence type="ECO:0000256" key="2">
    <source>
        <dbReference type="ARBA" id="ARBA00022692"/>
    </source>
</evidence>
<reference evidence="8 9" key="1">
    <citation type="submission" date="2020-04" db="EMBL/GenBank/DDBJ databases">
        <authorList>
            <person name="Laetsch R D."/>
            <person name="Stevens L."/>
            <person name="Kumar S."/>
            <person name="Blaxter L. M."/>
        </authorList>
    </citation>
    <scope>NUCLEOTIDE SEQUENCE [LARGE SCALE GENOMIC DNA]</scope>
</reference>
<feature type="signal peptide" evidence="6">
    <location>
        <begin position="1"/>
        <end position="28"/>
    </location>
</feature>
<dbReference type="InterPro" id="IPR005829">
    <property type="entry name" value="Sugar_transporter_CS"/>
</dbReference>
<feature type="transmembrane region" description="Helical" evidence="5">
    <location>
        <begin position="122"/>
        <end position="139"/>
    </location>
</feature>
<feature type="transmembrane region" description="Helical" evidence="5">
    <location>
        <begin position="331"/>
        <end position="354"/>
    </location>
</feature>
<dbReference type="PANTHER" id="PTHR23503:SF108">
    <property type="entry name" value="MAJOR FACILITATOR SUPERFAMILY (MFS) PROFILE DOMAIN-CONTAINING PROTEIN"/>
    <property type="match status" value="1"/>
</dbReference>